<evidence type="ECO:0000256" key="3">
    <source>
        <dbReference type="ARBA" id="ARBA00005046"/>
    </source>
</evidence>
<sequence length="422" mass="45624">MTDSNNNSIESCMDSIDSSISADDALQMILTRVRPVEGVEAVPLRNALGRVLARPVTSPINVPAYRNSAMDGYALRGEDIPADGTQRLKVVGSAFAGQPYQGALKRGECIRIMTGAKVPEAADTVIMQEWVERDGDDAIIDDRTKPGANVRQAGEDIQADAVILDNGDEIGPAQLGLLASLGIPEVAVRRRVRVAFFSSGDEIRSIGQPLEEGQIYDSNRYTLFGMLTELGADLIDMGVIPDRADAIREAVQQAARTADLVLTSGGISVGEADFIADTIRQLGEIHFAKVAIKPGRPLTFAHMGDACFFGLPGNPVAVMITFLQFARPAIQRLQGRREQPELRLRVRAGSALRKLPGRTEFQRGLLSLDERGELVVNSWGRQGSGVLSSMSSGNCLIRLPEESSNIQPGELVEVLPFDLLRH</sequence>
<dbReference type="InterPro" id="IPR038987">
    <property type="entry name" value="MoeA-like"/>
</dbReference>
<dbReference type="Gene3D" id="2.40.340.10">
    <property type="entry name" value="MoeA, C-terminal, domain IV"/>
    <property type="match status" value="1"/>
</dbReference>
<dbReference type="PANTHER" id="PTHR10192">
    <property type="entry name" value="MOLYBDOPTERIN BIOSYNTHESIS PROTEIN"/>
    <property type="match status" value="1"/>
</dbReference>
<dbReference type="GO" id="GO:0005829">
    <property type="term" value="C:cytosol"/>
    <property type="evidence" value="ECO:0007669"/>
    <property type="project" value="TreeGrafter"/>
</dbReference>
<dbReference type="Gene3D" id="2.170.190.11">
    <property type="entry name" value="Molybdopterin biosynthesis moea protein, domain 3"/>
    <property type="match status" value="1"/>
</dbReference>
<accession>A0A0F7JZQ5</accession>
<dbReference type="NCBIfam" id="NF045515">
    <property type="entry name" value="Glp_gephyrin"/>
    <property type="match status" value="1"/>
</dbReference>
<dbReference type="RefSeq" id="WP_046859003.1">
    <property type="nucleotide sequence ID" value="NZ_CP011412.1"/>
</dbReference>
<dbReference type="EMBL" id="CP011412">
    <property type="protein sequence ID" value="AKH20068.1"/>
    <property type="molecule type" value="Genomic_DNA"/>
</dbReference>
<dbReference type="InterPro" id="IPR036425">
    <property type="entry name" value="MoaB/Mog-like_dom_sf"/>
</dbReference>
<dbReference type="InterPro" id="IPR008284">
    <property type="entry name" value="MoCF_biosynth_CS"/>
</dbReference>
<dbReference type="Pfam" id="PF03454">
    <property type="entry name" value="MoeA_C"/>
    <property type="match status" value="1"/>
</dbReference>
<dbReference type="EC" id="2.10.1.1" evidence="5 13"/>
<keyword evidence="11 13" id="KW-0501">Molybdenum cofactor biosynthesis</keyword>
<evidence type="ECO:0000256" key="8">
    <source>
        <dbReference type="ARBA" id="ARBA00022679"/>
    </source>
</evidence>
<comment type="catalytic activity">
    <reaction evidence="12">
        <text>adenylyl-molybdopterin + molybdate = Mo-molybdopterin + AMP + H(+)</text>
        <dbReference type="Rhea" id="RHEA:35047"/>
        <dbReference type="ChEBI" id="CHEBI:15378"/>
        <dbReference type="ChEBI" id="CHEBI:36264"/>
        <dbReference type="ChEBI" id="CHEBI:62727"/>
        <dbReference type="ChEBI" id="CHEBI:71302"/>
        <dbReference type="ChEBI" id="CHEBI:456215"/>
        <dbReference type="EC" id="2.10.1.1"/>
    </reaction>
</comment>
<dbReference type="FunFam" id="3.40.980.10:FF:000004">
    <property type="entry name" value="Molybdopterin molybdenumtransferase"/>
    <property type="match status" value="1"/>
</dbReference>
<dbReference type="Proteomes" id="UP000034410">
    <property type="component" value="Chromosome"/>
</dbReference>
<dbReference type="CDD" id="cd00887">
    <property type="entry name" value="MoeA"/>
    <property type="match status" value="1"/>
</dbReference>
<evidence type="ECO:0000256" key="5">
    <source>
        <dbReference type="ARBA" id="ARBA00013269"/>
    </source>
</evidence>
<dbReference type="NCBIfam" id="TIGR00177">
    <property type="entry name" value="molyb_syn"/>
    <property type="match status" value="1"/>
</dbReference>
<dbReference type="InterPro" id="IPR036135">
    <property type="entry name" value="MoeA_linker/N_sf"/>
</dbReference>
<dbReference type="SUPFAM" id="SSF53218">
    <property type="entry name" value="Molybdenum cofactor biosynthesis proteins"/>
    <property type="match status" value="1"/>
</dbReference>
<comment type="pathway">
    <text evidence="3 13">Cofactor biosynthesis; molybdopterin biosynthesis.</text>
</comment>
<evidence type="ECO:0000256" key="4">
    <source>
        <dbReference type="ARBA" id="ARBA00010763"/>
    </source>
</evidence>
<dbReference type="Pfam" id="PF00994">
    <property type="entry name" value="MoCF_biosynth"/>
    <property type="match status" value="1"/>
</dbReference>
<keyword evidence="10 13" id="KW-0460">Magnesium</keyword>
<reference evidence="15 16" key="1">
    <citation type="journal article" date="2015" name="Genome Announc.">
        <title>Complete Genome Sequence of Sedimenticola thiotaurini Strain SIP-G1, a Polyphosphate- and Polyhydroxyalkanoate-Accumulating Sulfur-Oxidizing Gammaproteobacterium Isolated from Salt Marsh Sediments.</title>
        <authorList>
            <person name="Flood B.E."/>
            <person name="Jones D.S."/>
            <person name="Bailey J.V."/>
        </authorList>
    </citation>
    <scope>NUCLEOTIDE SEQUENCE [LARGE SCALE GENOMIC DNA]</scope>
    <source>
        <strain evidence="15 16">SIP-G1</strain>
    </source>
</reference>
<dbReference type="UniPathway" id="UPA00344"/>
<dbReference type="Gene3D" id="3.90.105.10">
    <property type="entry name" value="Molybdopterin biosynthesis moea protein, domain 2"/>
    <property type="match status" value="1"/>
</dbReference>
<dbReference type="PATRIC" id="fig|1543721.4.peg.1355"/>
<evidence type="ECO:0000259" key="14">
    <source>
        <dbReference type="SMART" id="SM00852"/>
    </source>
</evidence>
<dbReference type="InterPro" id="IPR036688">
    <property type="entry name" value="MoeA_C_domain_IV_sf"/>
</dbReference>
<comment type="function">
    <text evidence="2 13">Catalyzes the insertion of molybdate into adenylated molybdopterin with the concomitant release of AMP.</text>
</comment>
<gene>
    <name evidence="15" type="ORF">AAY24_06535</name>
</gene>
<evidence type="ECO:0000256" key="2">
    <source>
        <dbReference type="ARBA" id="ARBA00002901"/>
    </source>
</evidence>
<dbReference type="PANTHER" id="PTHR10192:SF5">
    <property type="entry name" value="GEPHYRIN"/>
    <property type="match status" value="1"/>
</dbReference>
<dbReference type="GO" id="GO:0046872">
    <property type="term" value="F:metal ion binding"/>
    <property type="evidence" value="ECO:0007669"/>
    <property type="project" value="UniProtKB-UniRule"/>
</dbReference>
<evidence type="ECO:0000256" key="9">
    <source>
        <dbReference type="ARBA" id="ARBA00022723"/>
    </source>
</evidence>
<dbReference type="AlphaFoldDB" id="A0A0F7JZQ5"/>
<protein>
    <recommendedName>
        <fullName evidence="6 13">Molybdopterin molybdenumtransferase</fullName>
        <ecNumber evidence="5 13">2.10.1.1</ecNumber>
    </recommendedName>
</protein>
<dbReference type="FunFam" id="2.40.340.10:FF:000003">
    <property type="entry name" value="Molybdopterin molybdenumtransferase"/>
    <property type="match status" value="1"/>
</dbReference>
<evidence type="ECO:0000313" key="15">
    <source>
        <dbReference type="EMBL" id="AKH20068.1"/>
    </source>
</evidence>
<evidence type="ECO:0000256" key="1">
    <source>
        <dbReference type="ARBA" id="ARBA00001946"/>
    </source>
</evidence>
<dbReference type="InterPro" id="IPR005111">
    <property type="entry name" value="MoeA_C_domain_IV"/>
</dbReference>
<evidence type="ECO:0000256" key="7">
    <source>
        <dbReference type="ARBA" id="ARBA00022505"/>
    </source>
</evidence>
<dbReference type="Gene3D" id="3.40.980.10">
    <property type="entry name" value="MoaB/Mog-like domain"/>
    <property type="match status" value="1"/>
</dbReference>
<keyword evidence="9 13" id="KW-0479">Metal-binding</keyword>
<evidence type="ECO:0000256" key="12">
    <source>
        <dbReference type="ARBA" id="ARBA00047317"/>
    </source>
</evidence>
<evidence type="ECO:0000256" key="11">
    <source>
        <dbReference type="ARBA" id="ARBA00023150"/>
    </source>
</evidence>
<keyword evidence="8 13" id="KW-0808">Transferase</keyword>
<dbReference type="SUPFAM" id="SSF63882">
    <property type="entry name" value="MoeA N-terminal region -like"/>
    <property type="match status" value="1"/>
</dbReference>
<feature type="domain" description="MoaB/Mog" evidence="14">
    <location>
        <begin position="195"/>
        <end position="332"/>
    </location>
</feature>
<dbReference type="SUPFAM" id="SSF63867">
    <property type="entry name" value="MoeA C-terminal domain-like"/>
    <property type="match status" value="1"/>
</dbReference>
<dbReference type="KEGG" id="seds:AAY24_06535"/>
<dbReference type="Pfam" id="PF03453">
    <property type="entry name" value="MoeA_N"/>
    <property type="match status" value="1"/>
</dbReference>
<dbReference type="GO" id="GO:0061599">
    <property type="term" value="F:molybdopterin molybdotransferase activity"/>
    <property type="evidence" value="ECO:0007669"/>
    <property type="project" value="UniProtKB-UniRule"/>
</dbReference>
<evidence type="ECO:0000256" key="10">
    <source>
        <dbReference type="ARBA" id="ARBA00022842"/>
    </source>
</evidence>
<dbReference type="OrthoDB" id="9804758at2"/>
<comment type="similarity">
    <text evidence="4 13">Belongs to the MoeA family.</text>
</comment>
<comment type="cofactor">
    <cofactor evidence="1 13">
        <name>Mg(2+)</name>
        <dbReference type="ChEBI" id="CHEBI:18420"/>
    </cofactor>
</comment>
<keyword evidence="16" id="KW-1185">Reference proteome</keyword>
<evidence type="ECO:0000256" key="6">
    <source>
        <dbReference type="ARBA" id="ARBA00021108"/>
    </source>
</evidence>
<keyword evidence="7 13" id="KW-0500">Molybdenum</keyword>
<dbReference type="SMART" id="SM00852">
    <property type="entry name" value="MoCF_biosynth"/>
    <property type="match status" value="1"/>
</dbReference>
<evidence type="ECO:0000313" key="16">
    <source>
        <dbReference type="Proteomes" id="UP000034410"/>
    </source>
</evidence>
<dbReference type="InterPro" id="IPR001453">
    <property type="entry name" value="MoaB/Mog_dom"/>
</dbReference>
<dbReference type="PROSITE" id="PS01079">
    <property type="entry name" value="MOCF_BIOSYNTHESIS_2"/>
    <property type="match status" value="1"/>
</dbReference>
<dbReference type="InterPro" id="IPR005110">
    <property type="entry name" value="MoeA_linker/N"/>
</dbReference>
<proteinExistence type="inferred from homology"/>
<organism evidence="15 16">
    <name type="scientific">Sedimenticola thiotaurini</name>
    <dbReference type="NCBI Taxonomy" id="1543721"/>
    <lineage>
        <taxon>Bacteria</taxon>
        <taxon>Pseudomonadati</taxon>
        <taxon>Pseudomonadota</taxon>
        <taxon>Gammaproteobacteria</taxon>
        <taxon>Chromatiales</taxon>
        <taxon>Sedimenticolaceae</taxon>
        <taxon>Sedimenticola</taxon>
    </lineage>
</organism>
<dbReference type="GO" id="GO:0006777">
    <property type="term" value="P:Mo-molybdopterin cofactor biosynthetic process"/>
    <property type="evidence" value="ECO:0007669"/>
    <property type="project" value="UniProtKB-UniRule"/>
</dbReference>
<evidence type="ECO:0000256" key="13">
    <source>
        <dbReference type="RuleBase" id="RU365090"/>
    </source>
</evidence>
<name>A0A0F7JZQ5_9GAMM</name>